<keyword evidence="1" id="KW-1133">Transmembrane helix</keyword>
<keyword evidence="1" id="KW-0472">Membrane</keyword>
<feature type="transmembrane region" description="Helical" evidence="1">
    <location>
        <begin position="146"/>
        <end position="168"/>
    </location>
</feature>
<gene>
    <name evidence="3" type="ORF">ACIB24_16885</name>
</gene>
<dbReference type="EMBL" id="JBITLV010000005">
    <property type="protein sequence ID" value="MFI7588747.1"/>
    <property type="molecule type" value="Genomic_DNA"/>
</dbReference>
<dbReference type="RefSeq" id="WP_398282742.1">
    <property type="nucleotide sequence ID" value="NZ_JBITLV010000005.1"/>
</dbReference>
<protein>
    <submittedName>
        <fullName evidence="3">Diguanylate cyclase</fullName>
        <ecNumber evidence="3">2.7.7.65</ecNumber>
    </submittedName>
</protein>
<feature type="transmembrane region" description="Helical" evidence="1">
    <location>
        <begin position="48"/>
        <end position="66"/>
    </location>
</feature>
<dbReference type="PANTHER" id="PTHR45138">
    <property type="entry name" value="REGULATORY COMPONENTS OF SENSORY TRANSDUCTION SYSTEM"/>
    <property type="match status" value="1"/>
</dbReference>
<feature type="transmembrane region" description="Helical" evidence="1">
    <location>
        <begin position="81"/>
        <end position="109"/>
    </location>
</feature>
<dbReference type="NCBIfam" id="TIGR00254">
    <property type="entry name" value="GGDEF"/>
    <property type="match status" value="1"/>
</dbReference>
<dbReference type="EC" id="2.7.7.65" evidence="3"/>
<keyword evidence="3" id="KW-0548">Nucleotidyltransferase</keyword>
<keyword evidence="3" id="KW-0808">Transferase</keyword>
<sequence length="350" mass="36636">MSEPAGDRFRAGTLEELVPLIVWGSSVAAVMLAVQALVPGLFGPGRALWVLALIPAHVLFVGLTLARRTATPFQVLVMNTYGIAVGLVLAVLAVNQLVLLLSVISVVLVPLSTAMTQSRAAVHLMVGASSAGVAGLALLLEGSWAWRMPAALLLAGMCAAPGMTVLDYRTRLEEARREAEALATSDPLTGLANRRGLAEKAPLLIARAARDGRALAVLVADLDHFKRTNDGYGHKVGDEVLCQVAAVVAGTVRLTDVAARIGGEEFCVLAVMERAEDLDVLAERLRAAVEDALVSWGTTVSVGGVTLAPEALYGVDASSTELVWSMIDRADGLMYEAKSAGRNAVRVLAA</sequence>
<reference evidence="3 4" key="1">
    <citation type="submission" date="2024-10" db="EMBL/GenBank/DDBJ databases">
        <title>The Natural Products Discovery Center: Release of the First 8490 Sequenced Strains for Exploring Actinobacteria Biosynthetic Diversity.</title>
        <authorList>
            <person name="Kalkreuter E."/>
            <person name="Kautsar S.A."/>
            <person name="Yang D."/>
            <person name="Bader C.D."/>
            <person name="Teijaro C.N."/>
            <person name="Fluegel L."/>
            <person name="Davis C.M."/>
            <person name="Simpson J.R."/>
            <person name="Lauterbach L."/>
            <person name="Steele A.D."/>
            <person name="Gui C."/>
            <person name="Meng S."/>
            <person name="Li G."/>
            <person name="Viehrig K."/>
            <person name="Ye F."/>
            <person name="Su P."/>
            <person name="Kiefer A.F."/>
            <person name="Nichols A."/>
            <person name="Cepeda A.J."/>
            <person name="Yan W."/>
            <person name="Fan B."/>
            <person name="Jiang Y."/>
            <person name="Adhikari A."/>
            <person name="Zheng C.-J."/>
            <person name="Schuster L."/>
            <person name="Cowan T.M."/>
            <person name="Smanski M.J."/>
            <person name="Chevrette M.G."/>
            <person name="De Carvalho L.P.S."/>
            <person name="Shen B."/>
        </authorList>
    </citation>
    <scope>NUCLEOTIDE SEQUENCE [LARGE SCALE GENOMIC DNA]</scope>
    <source>
        <strain evidence="3 4">NPDC049639</strain>
    </source>
</reference>
<dbReference type="Gene3D" id="3.30.70.270">
    <property type="match status" value="1"/>
</dbReference>
<name>A0ABW8AQW9_9ACTN</name>
<organism evidence="3 4">
    <name type="scientific">Spongisporangium articulatum</name>
    <dbReference type="NCBI Taxonomy" id="3362603"/>
    <lineage>
        <taxon>Bacteria</taxon>
        <taxon>Bacillati</taxon>
        <taxon>Actinomycetota</taxon>
        <taxon>Actinomycetes</taxon>
        <taxon>Kineosporiales</taxon>
        <taxon>Kineosporiaceae</taxon>
        <taxon>Spongisporangium</taxon>
    </lineage>
</organism>
<dbReference type="SMART" id="SM00267">
    <property type="entry name" value="GGDEF"/>
    <property type="match status" value="1"/>
</dbReference>
<feature type="domain" description="GGDEF" evidence="2">
    <location>
        <begin position="213"/>
        <end position="350"/>
    </location>
</feature>
<dbReference type="InterPro" id="IPR029787">
    <property type="entry name" value="Nucleotide_cyclase"/>
</dbReference>
<evidence type="ECO:0000313" key="3">
    <source>
        <dbReference type="EMBL" id="MFI7588747.1"/>
    </source>
</evidence>
<dbReference type="Proteomes" id="UP001612915">
    <property type="component" value="Unassembled WGS sequence"/>
</dbReference>
<dbReference type="Pfam" id="PF00990">
    <property type="entry name" value="GGDEF"/>
    <property type="match status" value="1"/>
</dbReference>
<dbReference type="InterPro" id="IPR043128">
    <property type="entry name" value="Rev_trsase/Diguanyl_cyclase"/>
</dbReference>
<feature type="transmembrane region" description="Helical" evidence="1">
    <location>
        <begin position="20"/>
        <end position="41"/>
    </location>
</feature>
<evidence type="ECO:0000313" key="4">
    <source>
        <dbReference type="Proteomes" id="UP001612915"/>
    </source>
</evidence>
<dbReference type="InterPro" id="IPR000160">
    <property type="entry name" value="GGDEF_dom"/>
</dbReference>
<proteinExistence type="predicted"/>
<dbReference type="CDD" id="cd01949">
    <property type="entry name" value="GGDEF"/>
    <property type="match status" value="1"/>
</dbReference>
<dbReference type="InterPro" id="IPR050469">
    <property type="entry name" value="Diguanylate_Cyclase"/>
</dbReference>
<evidence type="ECO:0000256" key="1">
    <source>
        <dbReference type="SAM" id="Phobius"/>
    </source>
</evidence>
<dbReference type="GO" id="GO:0052621">
    <property type="term" value="F:diguanylate cyclase activity"/>
    <property type="evidence" value="ECO:0007669"/>
    <property type="project" value="UniProtKB-EC"/>
</dbReference>
<keyword evidence="1" id="KW-0812">Transmembrane</keyword>
<dbReference type="PROSITE" id="PS50887">
    <property type="entry name" value="GGDEF"/>
    <property type="match status" value="1"/>
</dbReference>
<evidence type="ECO:0000259" key="2">
    <source>
        <dbReference type="PROSITE" id="PS50887"/>
    </source>
</evidence>
<comment type="caution">
    <text evidence="3">The sequence shown here is derived from an EMBL/GenBank/DDBJ whole genome shotgun (WGS) entry which is preliminary data.</text>
</comment>
<keyword evidence="4" id="KW-1185">Reference proteome</keyword>
<dbReference type="SUPFAM" id="SSF55073">
    <property type="entry name" value="Nucleotide cyclase"/>
    <property type="match status" value="1"/>
</dbReference>
<dbReference type="PANTHER" id="PTHR45138:SF9">
    <property type="entry name" value="DIGUANYLATE CYCLASE DGCM-RELATED"/>
    <property type="match status" value="1"/>
</dbReference>
<feature type="transmembrane region" description="Helical" evidence="1">
    <location>
        <begin position="121"/>
        <end position="140"/>
    </location>
</feature>
<accession>A0ABW8AQW9</accession>